<protein>
    <recommendedName>
        <fullName evidence="6">Exodeoxyribonuclease 7 small subunit</fullName>
        <ecNumber evidence="6">3.1.11.6</ecNumber>
    </recommendedName>
    <alternativeName>
        <fullName evidence="6">Exodeoxyribonuclease VII small subunit</fullName>
        <shortName evidence="6">Exonuclease VII small subunit</shortName>
    </alternativeName>
</protein>
<keyword evidence="5 6" id="KW-0269">Exonuclease</keyword>
<accession>A0ABX1QPF1</accession>
<keyword evidence="2 6" id="KW-0963">Cytoplasm</keyword>
<keyword evidence="3 6" id="KW-0540">Nuclease</keyword>
<keyword evidence="4 6" id="KW-0378">Hydrolase</keyword>
<dbReference type="EMBL" id="JAAAUB010000014">
    <property type="protein sequence ID" value="NMH17261.1"/>
    <property type="molecule type" value="Genomic_DNA"/>
</dbReference>
<comment type="subunit">
    <text evidence="6">Heterooligomer composed of large and small subunits.</text>
</comment>
<evidence type="ECO:0000256" key="5">
    <source>
        <dbReference type="ARBA" id="ARBA00022839"/>
    </source>
</evidence>
<evidence type="ECO:0000256" key="6">
    <source>
        <dbReference type="HAMAP-Rule" id="MF_00337"/>
    </source>
</evidence>
<dbReference type="NCBIfam" id="TIGR01280">
    <property type="entry name" value="xseB"/>
    <property type="match status" value="1"/>
</dbReference>
<dbReference type="Gene3D" id="1.10.287.1040">
    <property type="entry name" value="Exonuclease VII, small subunit"/>
    <property type="match status" value="1"/>
</dbReference>
<evidence type="ECO:0000313" key="8">
    <source>
        <dbReference type="Proteomes" id="UP000669605"/>
    </source>
</evidence>
<dbReference type="PIRSF" id="PIRSF006488">
    <property type="entry name" value="Exonuc_VII_S"/>
    <property type="match status" value="1"/>
</dbReference>
<dbReference type="InterPro" id="IPR003761">
    <property type="entry name" value="Exonuc_VII_S"/>
</dbReference>
<comment type="subcellular location">
    <subcellularLocation>
        <location evidence="6">Cytoplasm</location>
    </subcellularLocation>
</comment>
<dbReference type="Proteomes" id="UP000669605">
    <property type="component" value="Unassembled WGS sequence"/>
</dbReference>
<proteinExistence type="inferred from homology"/>
<dbReference type="Pfam" id="PF02609">
    <property type="entry name" value="Exonuc_VII_S"/>
    <property type="match status" value="1"/>
</dbReference>
<name>A0ABX1QPF1_9PROT</name>
<dbReference type="SUPFAM" id="SSF116842">
    <property type="entry name" value="XseB-like"/>
    <property type="match status" value="1"/>
</dbReference>
<comment type="catalytic activity">
    <reaction evidence="6">
        <text>Exonucleolytic cleavage in either 5'- to 3'- or 3'- to 5'-direction to yield nucleoside 5'-phosphates.</text>
        <dbReference type="EC" id="3.1.11.6"/>
    </reaction>
</comment>
<dbReference type="HAMAP" id="MF_00337">
    <property type="entry name" value="Exonuc_7_S"/>
    <property type="match status" value="1"/>
</dbReference>
<dbReference type="EC" id="3.1.11.6" evidence="6"/>
<dbReference type="InterPro" id="IPR037004">
    <property type="entry name" value="Exonuc_VII_ssu_sf"/>
</dbReference>
<dbReference type="GO" id="GO:0008855">
    <property type="term" value="F:exodeoxyribonuclease VII activity"/>
    <property type="evidence" value="ECO:0007669"/>
    <property type="project" value="UniProtKB-EC"/>
</dbReference>
<dbReference type="RefSeq" id="WP_169116315.1">
    <property type="nucleotide sequence ID" value="NZ_JAAAUB010000014.1"/>
</dbReference>
<gene>
    <name evidence="6 7" type="primary">xseB</name>
    <name evidence="7" type="ORF">GV368_09160</name>
</gene>
<reference evidence="7 8" key="1">
    <citation type="journal article" date="2020" name="Curr. Microbiol.">
        <title>Tepidiphilus baoligensis sp. nov., a Novel Bacterium of the Family Hydrogenophilaceae Isolated from an Oil Reservoir.</title>
        <authorList>
            <person name="Zhang X."/>
            <person name="Wang G."/>
            <person name="Ma X."/>
            <person name="Yu J."/>
            <person name="You J."/>
            <person name="Xue Y."/>
            <person name="Ma Y."/>
        </authorList>
    </citation>
    <scope>NUCLEOTIDE SEQUENCE [LARGE SCALE GENOMIC DNA]</scope>
    <source>
        <strain evidence="7 8">B18-69</strain>
    </source>
</reference>
<keyword evidence="8" id="KW-1185">Reference proteome</keyword>
<comment type="caution">
    <text evidence="7">The sequence shown here is derived from an EMBL/GenBank/DDBJ whole genome shotgun (WGS) entry which is preliminary data.</text>
</comment>
<organism evidence="7 8">
    <name type="scientific">Tepidiphilus baoligensis</name>
    <dbReference type="NCBI Taxonomy" id="2698687"/>
    <lineage>
        <taxon>Bacteria</taxon>
        <taxon>Pseudomonadati</taxon>
        <taxon>Pseudomonadota</taxon>
        <taxon>Hydrogenophilia</taxon>
        <taxon>Hydrogenophilales</taxon>
        <taxon>Hydrogenophilaceae</taxon>
        <taxon>Tepidiphilus</taxon>
    </lineage>
</organism>
<evidence type="ECO:0000256" key="4">
    <source>
        <dbReference type="ARBA" id="ARBA00022801"/>
    </source>
</evidence>
<comment type="similarity">
    <text evidence="1 6">Belongs to the XseB family.</text>
</comment>
<comment type="function">
    <text evidence="6">Bidirectionally degrades single-stranded DNA into large acid-insoluble oligonucleotides, which are then degraded further into small acid-soluble oligonucleotides.</text>
</comment>
<dbReference type="PANTHER" id="PTHR34137:SF1">
    <property type="entry name" value="EXODEOXYRIBONUCLEASE 7 SMALL SUBUNIT"/>
    <property type="match status" value="1"/>
</dbReference>
<evidence type="ECO:0000256" key="2">
    <source>
        <dbReference type="ARBA" id="ARBA00022490"/>
    </source>
</evidence>
<evidence type="ECO:0000313" key="7">
    <source>
        <dbReference type="EMBL" id="NMH17261.1"/>
    </source>
</evidence>
<evidence type="ECO:0000256" key="3">
    <source>
        <dbReference type="ARBA" id="ARBA00022722"/>
    </source>
</evidence>
<dbReference type="PANTHER" id="PTHR34137">
    <property type="entry name" value="EXODEOXYRIBONUCLEASE 7 SMALL SUBUNIT"/>
    <property type="match status" value="1"/>
</dbReference>
<sequence length="79" mass="8836">MNEPAAAPENLDFEAALTELERIVQALETGRLPLETALQRYQQGVALVRRCRQVLDEAEQRLLAIENGSLVPLDPPVER</sequence>
<evidence type="ECO:0000256" key="1">
    <source>
        <dbReference type="ARBA" id="ARBA00009998"/>
    </source>
</evidence>